<name>E6W3U6_DESIS</name>
<dbReference type="AlphaFoldDB" id="E6W3U6"/>
<dbReference type="STRING" id="653733.Selin_1079"/>
<dbReference type="EMBL" id="CP002432">
    <property type="protein sequence ID" value="ADU65814.1"/>
    <property type="molecule type" value="Genomic_DNA"/>
</dbReference>
<reference evidence="2 3" key="1">
    <citation type="submission" date="2010-12" db="EMBL/GenBank/DDBJ databases">
        <title>Complete sequence of Desulfurispirillum indicum S5.</title>
        <authorList>
            <consortium name="US DOE Joint Genome Institute"/>
            <person name="Lucas S."/>
            <person name="Copeland A."/>
            <person name="Lapidus A."/>
            <person name="Cheng J.-F."/>
            <person name="Goodwin L."/>
            <person name="Pitluck S."/>
            <person name="Chertkov O."/>
            <person name="Held B."/>
            <person name="Detter J.C."/>
            <person name="Han C."/>
            <person name="Tapia R."/>
            <person name="Land M."/>
            <person name="Hauser L."/>
            <person name="Kyrpides N."/>
            <person name="Ivanova N."/>
            <person name="Mikhailova N."/>
            <person name="Haggblom M."/>
            <person name="Rauschenbach I."/>
            <person name="Bini E."/>
            <person name="Woyke T."/>
        </authorList>
    </citation>
    <scope>NUCLEOTIDE SEQUENCE [LARGE SCALE GENOMIC DNA]</scope>
    <source>
        <strain evidence="3">ATCC BAA-1389 / DSM 22839 / S5</strain>
    </source>
</reference>
<dbReference type="InterPro" id="IPR038186">
    <property type="entry name" value="CHAD_dom_sf"/>
</dbReference>
<proteinExistence type="predicted"/>
<accession>E6W3U6</accession>
<protein>
    <submittedName>
        <fullName evidence="2">CHAD domain containing protein</fullName>
    </submittedName>
</protein>
<dbReference type="KEGG" id="din:Selin_1079"/>
<dbReference type="HOGENOM" id="CLU_025044_0_0_0"/>
<sequence length="536" mass="60525">MRFFTPFSGNLFVLRRHSSAPEMEALLANFFHLGAVEVFDCDIQCCDTFDWRLWRAGYHLQAVQEHQSFGLSLWRDANQVDTADISGVMPRFAEQFAPGALRRRLRKLAGNRALLPFLSVEGRQSCWQLRDEDGSGVTLALIEAELEFARQGEARRAAGNFLQIVPLESCSAEFLRRVLTVCCSLQGVESLDGGLVGFGIEALGMVPGDYQPWQAQRFDASMESAPCVRSILGQWVAVMGRNEHGMVHDLDAEFLHDYRVALRRLRSLLRSMGDVLDAEVVQSLRVDLAWLSSRTGLARDLDVFLESLEPLQRQLPPGSGEVLLSLKSLLWHKRRRAYGSLQRLLSSARYARVLDRLNSLVLREDDQASLMTAAMADIPIKQLADLCIGDALARLLKKGGRIRAKSSDEQLHEVRIAAKRLRYLLDIFPSLYGGSGFERAVRALKELQTCLGEFNDVAVQLQALEEYAAQMYRSQAEGGYRLYMALGYLQALLHQRRSHCRGEFARQWKKFADNRVQKHFSAMLGDILKKRDGEDT</sequence>
<keyword evidence="3" id="KW-1185">Reference proteome</keyword>
<dbReference type="InterPro" id="IPR007899">
    <property type="entry name" value="CHAD_dom"/>
</dbReference>
<dbReference type="PANTHER" id="PTHR39339:SF1">
    <property type="entry name" value="CHAD DOMAIN-CONTAINING PROTEIN"/>
    <property type="match status" value="1"/>
</dbReference>
<dbReference type="SMART" id="SM00880">
    <property type="entry name" value="CHAD"/>
    <property type="match status" value="1"/>
</dbReference>
<evidence type="ECO:0000259" key="1">
    <source>
        <dbReference type="PROSITE" id="PS51708"/>
    </source>
</evidence>
<dbReference type="Gene3D" id="1.40.20.10">
    <property type="entry name" value="CHAD domain"/>
    <property type="match status" value="1"/>
</dbReference>
<feature type="domain" description="CHAD" evidence="1">
    <location>
        <begin position="221"/>
        <end position="513"/>
    </location>
</feature>
<gene>
    <name evidence="2" type="ordered locus">Selin_1079</name>
</gene>
<evidence type="ECO:0000313" key="2">
    <source>
        <dbReference type="EMBL" id="ADU65814.1"/>
    </source>
</evidence>
<evidence type="ECO:0000313" key="3">
    <source>
        <dbReference type="Proteomes" id="UP000002572"/>
    </source>
</evidence>
<dbReference type="PROSITE" id="PS51708">
    <property type="entry name" value="CHAD"/>
    <property type="match status" value="1"/>
</dbReference>
<dbReference type="eggNOG" id="COG5607">
    <property type="taxonomic scope" value="Bacteria"/>
</dbReference>
<organism evidence="2 3">
    <name type="scientific">Desulfurispirillum indicum (strain ATCC BAA-1389 / DSM 22839 / S5)</name>
    <dbReference type="NCBI Taxonomy" id="653733"/>
    <lineage>
        <taxon>Bacteria</taxon>
        <taxon>Pseudomonadati</taxon>
        <taxon>Chrysiogenota</taxon>
        <taxon>Chrysiogenia</taxon>
        <taxon>Chrysiogenales</taxon>
        <taxon>Chrysiogenaceae</taxon>
        <taxon>Desulfurispirillum</taxon>
    </lineage>
</organism>
<dbReference type="RefSeq" id="WP_013505695.1">
    <property type="nucleotide sequence ID" value="NC_014836.1"/>
</dbReference>
<dbReference type="Proteomes" id="UP000002572">
    <property type="component" value="Chromosome"/>
</dbReference>
<dbReference type="Pfam" id="PF05235">
    <property type="entry name" value="CHAD"/>
    <property type="match status" value="1"/>
</dbReference>
<dbReference type="PANTHER" id="PTHR39339">
    <property type="entry name" value="SLR1444 PROTEIN"/>
    <property type="match status" value="1"/>
</dbReference>
<dbReference type="InParanoid" id="E6W3U6"/>